<dbReference type="SUPFAM" id="SSF53448">
    <property type="entry name" value="Nucleotide-diphospho-sugar transferases"/>
    <property type="match status" value="1"/>
</dbReference>
<feature type="non-terminal residue" evidence="1">
    <location>
        <position position="1"/>
    </location>
</feature>
<accession>X1QRZ1</accession>
<sequence>RISGLRGKVLPKTQTDLQNIPVNYDLGDQIITTACEVSSLSAFRKDVLVKMGGFDELLFGSEGMELSYRICKAQKEKVKSILYFP</sequence>
<reference evidence="1" key="1">
    <citation type="journal article" date="2014" name="Front. Microbiol.">
        <title>High frequency of phylogenetically diverse reductive dehalogenase-homologous genes in deep subseafloor sedimentary metagenomes.</title>
        <authorList>
            <person name="Kawai M."/>
            <person name="Futagami T."/>
            <person name="Toyoda A."/>
            <person name="Takaki Y."/>
            <person name="Nishi S."/>
            <person name="Hori S."/>
            <person name="Arai W."/>
            <person name="Tsubouchi T."/>
            <person name="Morono Y."/>
            <person name="Uchiyama I."/>
            <person name="Ito T."/>
            <person name="Fujiyama A."/>
            <person name="Inagaki F."/>
            <person name="Takami H."/>
        </authorList>
    </citation>
    <scope>NUCLEOTIDE SEQUENCE</scope>
    <source>
        <strain evidence="1">Expedition CK06-06</strain>
    </source>
</reference>
<evidence type="ECO:0000313" key="1">
    <source>
        <dbReference type="EMBL" id="GAI71342.1"/>
    </source>
</evidence>
<dbReference type="InterPro" id="IPR029044">
    <property type="entry name" value="Nucleotide-diphossugar_trans"/>
</dbReference>
<comment type="caution">
    <text evidence="1">The sequence shown here is derived from an EMBL/GenBank/DDBJ whole genome shotgun (WGS) entry which is preliminary data.</text>
</comment>
<dbReference type="Gene3D" id="3.90.550.10">
    <property type="entry name" value="Spore Coat Polysaccharide Biosynthesis Protein SpsA, Chain A"/>
    <property type="match status" value="1"/>
</dbReference>
<dbReference type="AlphaFoldDB" id="X1QRZ1"/>
<protein>
    <submittedName>
        <fullName evidence="1">Uncharacterized protein</fullName>
    </submittedName>
</protein>
<proteinExistence type="predicted"/>
<organism evidence="1">
    <name type="scientific">marine sediment metagenome</name>
    <dbReference type="NCBI Taxonomy" id="412755"/>
    <lineage>
        <taxon>unclassified sequences</taxon>
        <taxon>metagenomes</taxon>
        <taxon>ecological metagenomes</taxon>
    </lineage>
</organism>
<name>X1QRZ1_9ZZZZ</name>
<feature type="non-terminal residue" evidence="1">
    <location>
        <position position="85"/>
    </location>
</feature>
<dbReference type="EMBL" id="BARV01044397">
    <property type="protein sequence ID" value="GAI71342.1"/>
    <property type="molecule type" value="Genomic_DNA"/>
</dbReference>
<gene>
    <name evidence="1" type="ORF">S06H3_65731</name>
</gene>